<accession>A0A1G8MD09</accession>
<name>A0A1G8MD09_9GAMM</name>
<gene>
    <name evidence="1" type="ORF">SAMN04488540_102343</name>
</gene>
<dbReference type="OrthoDB" id="6398122at2"/>
<organism evidence="1 2">
    <name type="scientific">Ferrimonas sediminum</name>
    <dbReference type="NCBI Taxonomy" id="718193"/>
    <lineage>
        <taxon>Bacteria</taxon>
        <taxon>Pseudomonadati</taxon>
        <taxon>Pseudomonadota</taxon>
        <taxon>Gammaproteobacteria</taxon>
        <taxon>Alteromonadales</taxon>
        <taxon>Ferrimonadaceae</taxon>
        <taxon>Ferrimonas</taxon>
    </lineage>
</organism>
<reference evidence="2" key="1">
    <citation type="submission" date="2016-10" db="EMBL/GenBank/DDBJ databases">
        <authorList>
            <person name="Varghese N."/>
            <person name="Submissions S."/>
        </authorList>
    </citation>
    <scope>NUCLEOTIDE SEQUENCE [LARGE SCALE GENOMIC DNA]</scope>
    <source>
        <strain evidence="2">DSM 23317</strain>
    </source>
</reference>
<dbReference type="RefSeq" id="WP_090362428.1">
    <property type="nucleotide sequence ID" value="NZ_FNEM01000002.1"/>
</dbReference>
<dbReference type="AlphaFoldDB" id="A0A1G8MD09"/>
<dbReference type="EMBL" id="FNEM01000002">
    <property type="protein sequence ID" value="SDI65767.1"/>
    <property type="molecule type" value="Genomic_DNA"/>
</dbReference>
<sequence length="278" mass="30982">MLTTLLLAAGLAMPSVPVCDRAELPACAGSLPPSLLQILPAHWGRDPHTLGHALSRQLAGQGAVTLTQGDQALILTDRRRIAQPHILLVGYQVYELPSVHSLELALLHEQGHLLTLAETLRTPYRFPYGPALWGEEAIADLHALWQLARRGELDQGWSLVHLRNFNLMGSAPDWAHWSTPVLLPWLETPERGAQLAGLSFDQVLVQSVIATPDLPHFRTLGRRQFGPGRGGYPYVPAPLVTRWWQMLEPSLALLMGVDYPDYRDRQYRLMMAKSANLR</sequence>
<evidence type="ECO:0000313" key="2">
    <source>
        <dbReference type="Proteomes" id="UP000199527"/>
    </source>
</evidence>
<dbReference type="Proteomes" id="UP000199527">
    <property type="component" value="Unassembled WGS sequence"/>
</dbReference>
<evidence type="ECO:0000313" key="1">
    <source>
        <dbReference type="EMBL" id="SDI65767.1"/>
    </source>
</evidence>
<protein>
    <submittedName>
        <fullName evidence="1">Uncharacterized protein</fullName>
    </submittedName>
</protein>
<keyword evidence="2" id="KW-1185">Reference proteome</keyword>
<proteinExistence type="predicted"/>